<organism evidence="1 2">
    <name type="scientific">Candidatus Cryosericum septentrionale</name>
    <dbReference type="NCBI Taxonomy" id="2290913"/>
    <lineage>
        <taxon>Bacteria</taxon>
        <taxon>Pseudomonadati</taxon>
        <taxon>Caldisericota/Cryosericota group</taxon>
        <taxon>Candidatus Cryosericota</taxon>
        <taxon>Candidatus Cryosericia</taxon>
        <taxon>Candidatus Cryosericales</taxon>
        <taxon>Candidatus Cryosericaceae</taxon>
        <taxon>Candidatus Cryosericum</taxon>
    </lineage>
</organism>
<accession>A0A398E0V8</accession>
<name>A0A398E0V8_9BACT</name>
<dbReference type="AlphaFoldDB" id="A0A398E0V8"/>
<dbReference type="EMBL" id="QXIY01000033">
    <property type="protein sequence ID" value="RIE16281.1"/>
    <property type="molecule type" value="Genomic_DNA"/>
</dbReference>
<reference evidence="1 2" key="1">
    <citation type="submission" date="2018-09" db="EMBL/GenBank/DDBJ databases">
        <title>Discovery and Ecogenomic Context for Candidatus Cryosericales, a Global Caldiserica Order Active in Thawing Permafrost.</title>
        <authorList>
            <person name="Martinez M.A."/>
            <person name="Woodcroft B.J."/>
            <person name="Ignacio Espinoza J.C."/>
            <person name="Zayed A."/>
            <person name="Singleton C.M."/>
            <person name="Boyd J."/>
            <person name="Li Y.-F."/>
            <person name="Purvine S."/>
            <person name="Maughan H."/>
            <person name="Hodgkins S.B."/>
            <person name="Anderson D."/>
            <person name="Sederholm M."/>
            <person name="Temperton B."/>
            <person name="Saleska S.R."/>
            <person name="Tyson G.W."/>
            <person name="Rich V.I."/>
        </authorList>
    </citation>
    <scope>NUCLEOTIDE SEQUENCE [LARGE SCALE GENOMIC DNA]</scope>
    <source>
        <strain evidence="1 2">SMC1</strain>
    </source>
</reference>
<protein>
    <submittedName>
        <fullName evidence="1">Uncharacterized protein</fullName>
    </submittedName>
</protein>
<keyword evidence="2" id="KW-1185">Reference proteome</keyword>
<proteinExistence type="predicted"/>
<evidence type="ECO:0000313" key="2">
    <source>
        <dbReference type="Proteomes" id="UP000266113"/>
    </source>
</evidence>
<comment type="caution">
    <text evidence="1">The sequence shown here is derived from an EMBL/GenBank/DDBJ whole genome shotgun (WGS) entry which is preliminary data.</text>
</comment>
<sequence>MQAVHVPLCCQKSPDGGRTHLEEQLPGLLIDMEMPMGHEVLHEEGHACCQTDRSQERACTPDGDQCLLDKRAVPGRTVPVDMLRGISDQDLLSQEVPLSCLLQDTGSMSPAVSRLLTEIVQHLRLPCLPCLQICLCLDHREFLAFLEPPLGLD</sequence>
<evidence type="ECO:0000313" key="1">
    <source>
        <dbReference type="EMBL" id="RIE16281.1"/>
    </source>
</evidence>
<dbReference type="Proteomes" id="UP000266113">
    <property type="component" value="Unassembled WGS sequence"/>
</dbReference>
<gene>
    <name evidence="1" type="ORF">SMC1_07680</name>
</gene>